<feature type="signal peptide" evidence="1">
    <location>
        <begin position="1"/>
        <end position="17"/>
    </location>
</feature>
<gene>
    <name evidence="2" type="ORF">HAQ05_22990</name>
</gene>
<dbReference type="InterPro" id="IPR008962">
    <property type="entry name" value="PapD-like_sf"/>
</dbReference>
<dbReference type="Proteomes" id="UP000805841">
    <property type="component" value="Unassembled WGS sequence"/>
</dbReference>
<feature type="chain" id="PRO_5045754245" evidence="1">
    <location>
        <begin position="18"/>
        <end position="247"/>
    </location>
</feature>
<comment type="caution">
    <text evidence="2">The sequence shown here is derived from an EMBL/GenBank/DDBJ whole genome shotgun (WGS) entry which is preliminary data.</text>
</comment>
<dbReference type="InterPro" id="IPR013783">
    <property type="entry name" value="Ig-like_fold"/>
</dbReference>
<protein>
    <submittedName>
        <fullName evidence="2">Molecular chaperone</fullName>
    </submittedName>
</protein>
<dbReference type="SUPFAM" id="SSF49354">
    <property type="entry name" value="PapD-like"/>
    <property type="match status" value="1"/>
</dbReference>
<dbReference type="Gene3D" id="2.60.40.10">
    <property type="entry name" value="Immunoglobulins"/>
    <property type="match status" value="1"/>
</dbReference>
<dbReference type="EMBL" id="JAAOCA010000037">
    <property type="protein sequence ID" value="MBD1601548.1"/>
    <property type="molecule type" value="Genomic_DNA"/>
</dbReference>
<keyword evidence="1" id="KW-0732">Signal</keyword>
<keyword evidence="3" id="KW-1185">Reference proteome</keyword>
<accession>A0ABR7Z866</accession>
<proteinExistence type="predicted"/>
<evidence type="ECO:0000313" key="2">
    <source>
        <dbReference type="EMBL" id="MBD1601548.1"/>
    </source>
</evidence>
<evidence type="ECO:0000313" key="3">
    <source>
        <dbReference type="Proteomes" id="UP000805841"/>
    </source>
</evidence>
<dbReference type="RefSeq" id="WP_190424988.1">
    <property type="nucleotide sequence ID" value="NZ_JAAOCA010000037.1"/>
</dbReference>
<sequence>MSIAVAALLGAFSQASASPELHVGALYNYLESGRSSVVKQVENRGEHTAFVRLELAEITFDAQGRPTESALPSEGLQRALLGTPPRFIIPAKGFHSVRLIFRGGRAVERYFRVRFVPVVPQAGDAFALRDEDASAYAASLGAGIQVLKAIGGVLVVRPDGTRYNTRIEGDAAGLSLHNGGNTTVVVDNLRLCAPGGQPCGLGRKVHLRPGQAERFTLIGQQQYRFDLVEGPQVRPMQHPEQTGNAGS</sequence>
<organism evidence="2 3">
    <name type="scientific">Pseudomonas typographi</name>
    <dbReference type="NCBI Taxonomy" id="2715964"/>
    <lineage>
        <taxon>Bacteria</taxon>
        <taxon>Pseudomonadati</taxon>
        <taxon>Pseudomonadota</taxon>
        <taxon>Gammaproteobacteria</taxon>
        <taxon>Pseudomonadales</taxon>
        <taxon>Pseudomonadaceae</taxon>
        <taxon>Pseudomonas</taxon>
    </lineage>
</organism>
<name>A0ABR7Z866_9PSED</name>
<reference evidence="2 3" key="1">
    <citation type="journal article" date="2020" name="Insects">
        <title>Bacteria Belonging to Pseudomonas typographi sp. nov. from the Bark Beetle Ips typographus Have Genomic Potential to Aid in the Host Ecology.</title>
        <authorList>
            <person name="Peral-Aranega E."/>
            <person name="Saati-Santamaria Z."/>
            <person name="Kolarik M."/>
            <person name="Rivas R."/>
            <person name="Garcia-Fraile P."/>
        </authorList>
    </citation>
    <scope>NUCLEOTIDE SEQUENCE [LARGE SCALE GENOMIC DNA]</scope>
    <source>
        <strain evidence="2 3">CA3A</strain>
    </source>
</reference>
<evidence type="ECO:0000256" key="1">
    <source>
        <dbReference type="SAM" id="SignalP"/>
    </source>
</evidence>